<dbReference type="PANTHER" id="PTHR12788">
    <property type="entry name" value="PROTEIN-TYROSINE SULFOTRANSFERASE 2"/>
    <property type="match status" value="1"/>
</dbReference>
<dbReference type="Proteomes" id="UP000029443">
    <property type="component" value="Unassembled WGS sequence"/>
</dbReference>
<name>A0ABR4WCS2_9GAMM</name>
<reference evidence="2 3" key="1">
    <citation type="submission" date="2012-09" db="EMBL/GenBank/DDBJ databases">
        <title>Genome Sequence of alkane-degrading Bacterium Alcanivorax jadensis T9.</title>
        <authorList>
            <person name="Lai Q."/>
            <person name="Shao Z."/>
        </authorList>
    </citation>
    <scope>NUCLEOTIDE SEQUENCE [LARGE SCALE GENOMIC DNA]</scope>
    <source>
        <strain evidence="2 3">T9</strain>
    </source>
</reference>
<dbReference type="Pfam" id="PF13469">
    <property type="entry name" value="Sulfotransfer_3"/>
    <property type="match status" value="1"/>
</dbReference>
<sequence>MGCKVIIKGRLYHKVSFAYFCVHSIVRFYNAIPSLFYTPVVNEVSFFFVVGCGHSGTTLMAAKLGNHPDVMGLGRETGVMLPGKYSLFGMSAVANEWQYFAESLGCQCVLEKTPKHIHSYDAVQKVVPNNRFVVMLRNPLDNIASLHKRFNDLDYAVTRWMMDNEEALRINAHENVMLVRYEELTRTPAEVLREVSGFLGIEYSDGMLEGRGSIYDHVRQPENMKVRQEQVAQPIRPNDGGWKKVFSREEARKILQRLGTLPEQLGYESEELLGV</sequence>
<comment type="caution">
    <text evidence="2">The sequence shown here is derived from an EMBL/GenBank/DDBJ whole genome shotgun (WGS) entry which is preliminary data.</text>
</comment>
<evidence type="ECO:0000313" key="3">
    <source>
        <dbReference type="Proteomes" id="UP000029443"/>
    </source>
</evidence>
<dbReference type="InterPro" id="IPR027417">
    <property type="entry name" value="P-loop_NTPase"/>
</dbReference>
<dbReference type="InterPro" id="IPR026634">
    <property type="entry name" value="TPST-like"/>
</dbReference>
<keyword evidence="3" id="KW-1185">Reference proteome</keyword>
<protein>
    <recommendedName>
        <fullName evidence="4">Sulfotransferase</fullName>
    </recommendedName>
</protein>
<accession>A0ABR4WCS2</accession>
<dbReference type="SUPFAM" id="SSF52540">
    <property type="entry name" value="P-loop containing nucleoside triphosphate hydrolases"/>
    <property type="match status" value="1"/>
</dbReference>
<dbReference type="EMBL" id="ARXU01000005">
    <property type="protein sequence ID" value="KGD61228.1"/>
    <property type="molecule type" value="Genomic_DNA"/>
</dbReference>
<keyword evidence="1" id="KW-0808">Transferase</keyword>
<evidence type="ECO:0008006" key="4">
    <source>
        <dbReference type="Google" id="ProtNLM"/>
    </source>
</evidence>
<evidence type="ECO:0000256" key="1">
    <source>
        <dbReference type="ARBA" id="ARBA00022679"/>
    </source>
</evidence>
<gene>
    <name evidence="2" type="ORF">T9A_01677</name>
</gene>
<evidence type="ECO:0000313" key="2">
    <source>
        <dbReference type="EMBL" id="KGD61228.1"/>
    </source>
</evidence>
<dbReference type="Gene3D" id="3.40.50.300">
    <property type="entry name" value="P-loop containing nucleotide triphosphate hydrolases"/>
    <property type="match status" value="1"/>
</dbReference>
<proteinExistence type="predicted"/>
<organism evidence="2 3">
    <name type="scientific">Alcanivorax jadensis T9</name>
    <dbReference type="NCBI Taxonomy" id="1177181"/>
    <lineage>
        <taxon>Bacteria</taxon>
        <taxon>Pseudomonadati</taxon>
        <taxon>Pseudomonadota</taxon>
        <taxon>Gammaproteobacteria</taxon>
        <taxon>Oceanospirillales</taxon>
        <taxon>Alcanivoracaceae</taxon>
        <taxon>Alcanivorax</taxon>
    </lineage>
</organism>
<dbReference type="PANTHER" id="PTHR12788:SF10">
    <property type="entry name" value="PROTEIN-TYROSINE SULFOTRANSFERASE"/>
    <property type="match status" value="1"/>
</dbReference>